<dbReference type="Pfam" id="PF20454">
    <property type="entry name" value="GpA_nuclease"/>
    <property type="match status" value="1"/>
</dbReference>
<evidence type="ECO:0000259" key="2">
    <source>
        <dbReference type="Pfam" id="PF20454"/>
    </source>
</evidence>
<organism evidence="3 4">
    <name type="scientific">Ancylobacter oerskovii</name>
    <dbReference type="NCBI Taxonomy" id="459519"/>
    <lineage>
        <taxon>Bacteria</taxon>
        <taxon>Pseudomonadati</taxon>
        <taxon>Pseudomonadota</taxon>
        <taxon>Alphaproteobacteria</taxon>
        <taxon>Hyphomicrobiales</taxon>
        <taxon>Xanthobacteraceae</taxon>
        <taxon>Ancylobacter</taxon>
    </lineage>
</organism>
<dbReference type="RefSeq" id="WP_213355507.1">
    <property type="nucleotide sequence ID" value="NZ_JAHBGB010000044.1"/>
</dbReference>
<dbReference type="InterPro" id="IPR046454">
    <property type="entry name" value="GpA_endonuclease"/>
</dbReference>
<dbReference type="InterPro" id="IPR046453">
    <property type="entry name" value="GpA_ATPase"/>
</dbReference>
<dbReference type="EMBL" id="JBHUHD010000001">
    <property type="protein sequence ID" value="MFD2143407.1"/>
    <property type="molecule type" value="Genomic_DNA"/>
</dbReference>
<sequence>MTAHPLELVRRTALANLIPPPRLPLSDWIERHLILPDDVSAQPGAVRLWPFQREIADAIGDPAIERVTIVKPVRVGFTTLLTGALASFVANEPAPVLALLPAEADCRDYMVSDIEPTFAASPVLAGLLSADAAEGGRNTLLSRRFPGGSLKVVAAKAPRNLRRHNARLLFIDEADAMLPGPEGAPIALAEKRTLSFANRKIVLGSTPTDEETSNVLRSYAASDRRVFEVPCPHCGERFELLWAHIQWPKDQPEDAYAACPANGCIIAEREKPAMVAAGTWRATAPAVKEHAGFRLNALVSLLAKASWGKLAAEFLTARASSDTLRVFVNTILAEGWRETADIIDESALAGRIEPFGLNAIPAEVLVITVGVDVQDDRLECSIVGWTRTDDALVLGHSIVWGSSQDDSTWAELDELLRTTWPHPHGGRLKVEAAIVDSGDGGITEKVYSFCFPRMPRRIWAGKGVAGPRPAWQMSKSTVKGGRLFIVGVDGIKTTILDRLRRTGGDEAPQSSIRLSADLEPSYFEQLASERRVIRMHAGQPVRRFERITGARAEALDCLVYAFSARRGVTINYDNREEELRGMPTPPRPSRVIESKWMNRGRA</sequence>
<name>A0ABW4Z464_9HYPH</name>
<proteinExistence type="inferred from homology"/>
<dbReference type="HAMAP" id="MF_04144">
    <property type="entry name" value="TERL_LAMBDA"/>
    <property type="match status" value="1"/>
</dbReference>
<dbReference type="Gene3D" id="3.40.50.300">
    <property type="entry name" value="P-loop containing nucleotide triphosphate hydrolases"/>
    <property type="match status" value="1"/>
</dbReference>
<dbReference type="InterPro" id="IPR027417">
    <property type="entry name" value="P-loop_NTPase"/>
</dbReference>
<comment type="caution">
    <text evidence="3">The sequence shown here is derived from an EMBL/GenBank/DDBJ whole genome shotgun (WGS) entry which is preliminary data.</text>
</comment>
<gene>
    <name evidence="3" type="ORF">ACFSNC_23620</name>
</gene>
<dbReference type="Proteomes" id="UP001597299">
    <property type="component" value="Unassembled WGS sequence"/>
</dbReference>
<feature type="domain" description="Terminase large subunit GpA endonuclease" evidence="2">
    <location>
        <begin position="290"/>
        <end position="571"/>
    </location>
</feature>
<dbReference type="Pfam" id="PF05876">
    <property type="entry name" value="GpA_ATPase"/>
    <property type="match status" value="1"/>
</dbReference>
<reference evidence="4" key="1">
    <citation type="journal article" date="2019" name="Int. J. Syst. Evol. Microbiol.">
        <title>The Global Catalogue of Microorganisms (GCM) 10K type strain sequencing project: providing services to taxonomists for standard genome sequencing and annotation.</title>
        <authorList>
            <consortium name="The Broad Institute Genomics Platform"/>
            <consortium name="The Broad Institute Genome Sequencing Center for Infectious Disease"/>
            <person name="Wu L."/>
            <person name="Ma J."/>
        </authorList>
    </citation>
    <scope>NUCLEOTIDE SEQUENCE [LARGE SCALE GENOMIC DNA]</scope>
    <source>
        <strain evidence="4">CCM 7435</strain>
    </source>
</reference>
<accession>A0ABW4Z464</accession>
<keyword evidence="4" id="KW-1185">Reference proteome</keyword>
<evidence type="ECO:0000313" key="4">
    <source>
        <dbReference type="Proteomes" id="UP001597299"/>
    </source>
</evidence>
<evidence type="ECO:0000259" key="1">
    <source>
        <dbReference type="Pfam" id="PF05876"/>
    </source>
</evidence>
<protein>
    <submittedName>
        <fullName evidence="3">Phage terminase large subunit family protein</fullName>
    </submittedName>
</protein>
<feature type="domain" description="Phage terminase large subunit GpA ATPase" evidence="1">
    <location>
        <begin position="40"/>
        <end position="280"/>
    </location>
</feature>
<evidence type="ECO:0000313" key="3">
    <source>
        <dbReference type="EMBL" id="MFD2143407.1"/>
    </source>
</evidence>
<dbReference type="InterPro" id="IPR008866">
    <property type="entry name" value="Phage_lambda_GpA-like"/>
</dbReference>